<evidence type="ECO:0000313" key="5">
    <source>
        <dbReference type="Proteomes" id="UP000596202"/>
    </source>
</evidence>
<reference evidence="4 5" key="1">
    <citation type="submission" date="2021-01" db="EMBL/GenBank/DDBJ databases">
        <title>FDA dAtabase for Regulatory Grade micrObial Sequences (FDA-ARGOS): Supporting development and validation of Infectious Disease Dx tests.</title>
        <authorList>
            <person name="Sproer C."/>
            <person name="Gronow S."/>
            <person name="Severitt S."/>
            <person name="Schroder I."/>
            <person name="Tallon L."/>
            <person name="Sadzewicz L."/>
            <person name="Zhao X."/>
            <person name="Boylan J."/>
            <person name="Ott S."/>
            <person name="Bowen H."/>
            <person name="Vavikolanu K."/>
            <person name="Mehta A."/>
            <person name="Aluvathingal J."/>
            <person name="Nadendla S."/>
            <person name="Lowell S."/>
            <person name="Myers T."/>
            <person name="Yan Y."/>
            <person name="Sichtig H."/>
        </authorList>
    </citation>
    <scope>NUCLEOTIDE SEQUENCE [LARGE SCALE GENOMIC DNA]</scope>
    <source>
        <strain evidence="4 5">FDAARGOS_1131</strain>
    </source>
</reference>
<feature type="transmembrane region" description="Helical" evidence="3">
    <location>
        <begin position="116"/>
        <end position="135"/>
    </location>
</feature>
<evidence type="ECO:0000256" key="1">
    <source>
        <dbReference type="SAM" id="Coils"/>
    </source>
</evidence>
<proteinExistence type="predicted"/>
<feature type="region of interest" description="Disordered" evidence="2">
    <location>
        <begin position="72"/>
        <end position="109"/>
    </location>
</feature>
<keyword evidence="1" id="KW-0175">Coiled coil</keyword>
<evidence type="ECO:0000256" key="2">
    <source>
        <dbReference type="SAM" id="MobiDB-lite"/>
    </source>
</evidence>
<keyword evidence="3" id="KW-0472">Membrane</keyword>
<evidence type="ECO:0000256" key="3">
    <source>
        <dbReference type="SAM" id="Phobius"/>
    </source>
</evidence>
<keyword evidence="3" id="KW-0812">Transmembrane</keyword>
<dbReference type="AlphaFoldDB" id="A0A9Q7E7U8"/>
<dbReference type="RefSeq" id="WP_002986433.1">
    <property type="nucleotide sequence ID" value="NZ_CP068108.1"/>
</dbReference>
<feature type="compositionally biased region" description="Basic and acidic residues" evidence="2">
    <location>
        <begin position="75"/>
        <end position="109"/>
    </location>
</feature>
<dbReference type="OrthoDB" id="1465073at2"/>
<dbReference type="EMBL" id="CP068108">
    <property type="protein sequence ID" value="QQT98967.1"/>
    <property type="molecule type" value="Genomic_DNA"/>
</dbReference>
<evidence type="ECO:0000313" key="4">
    <source>
        <dbReference type="EMBL" id="QQT98967.1"/>
    </source>
</evidence>
<sequence length="144" mass="17087">MKYLIVLLSFIVIGCGSRKVDLHKRINDIETNLSVKIKELENERKSLSEYIYTENFRADSIIEEAGKRKIYNPSTEKKEQKKETLEEKSKQTETDIDQSEKDKSQEKDKHIDRKQFSWWPIIILLAIISVGVYVFRKSLKRFFI</sequence>
<keyword evidence="3" id="KW-1133">Transmembrane helix</keyword>
<feature type="coiled-coil region" evidence="1">
    <location>
        <begin position="23"/>
        <end position="50"/>
    </location>
</feature>
<dbReference type="Proteomes" id="UP000596202">
    <property type="component" value="Chromosome"/>
</dbReference>
<accession>A0A9Q7E7U8</accession>
<organism evidence="4 5">
    <name type="scientific">Myroides odoratus</name>
    <name type="common">Flavobacterium odoratum</name>
    <dbReference type="NCBI Taxonomy" id="256"/>
    <lineage>
        <taxon>Bacteria</taxon>
        <taxon>Pseudomonadati</taxon>
        <taxon>Bacteroidota</taxon>
        <taxon>Flavobacteriia</taxon>
        <taxon>Flavobacteriales</taxon>
        <taxon>Flavobacteriaceae</taxon>
        <taxon>Myroides</taxon>
    </lineage>
</organism>
<name>A0A9Q7E7U8_MYROD</name>
<protein>
    <submittedName>
        <fullName evidence="4">Uncharacterized protein</fullName>
    </submittedName>
</protein>
<dbReference type="PROSITE" id="PS51257">
    <property type="entry name" value="PROKAR_LIPOPROTEIN"/>
    <property type="match status" value="1"/>
</dbReference>
<gene>
    <name evidence="4" type="ORF">I6I88_12170</name>
</gene>
<dbReference type="GeneID" id="93528420"/>